<protein>
    <submittedName>
        <fullName evidence="1">Uncharacterized protein</fullName>
    </submittedName>
</protein>
<dbReference type="Proteomes" id="UP001472677">
    <property type="component" value="Unassembled WGS sequence"/>
</dbReference>
<organism evidence="1 2">
    <name type="scientific">Hibiscus sabdariffa</name>
    <name type="common">roselle</name>
    <dbReference type="NCBI Taxonomy" id="183260"/>
    <lineage>
        <taxon>Eukaryota</taxon>
        <taxon>Viridiplantae</taxon>
        <taxon>Streptophyta</taxon>
        <taxon>Embryophyta</taxon>
        <taxon>Tracheophyta</taxon>
        <taxon>Spermatophyta</taxon>
        <taxon>Magnoliopsida</taxon>
        <taxon>eudicotyledons</taxon>
        <taxon>Gunneridae</taxon>
        <taxon>Pentapetalae</taxon>
        <taxon>rosids</taxon>
        <taxon>malvids</taxon>
        <taxon>Malvales</taxon>
        <taxon>Malvaceae</taxon>
        <taxon>Malvoideae</taxon>
        <taxon>Hibiscus</taxon>
    </lineage>
</organism>
<gene>
    <name evidence="1" type="ORF">V6N12_029881</name>
</gene>
<evidence type="ECO:0000313" key="1">
    <source>
        <dbReference type="EMBL" id="KAK8525033.1"/>
    </source>
</evidence>
<dbReference type="EMBL" id="JBBPBM010000041">
    <property type="protein sequence ID" value="KAK8525033.1"/>
    <property type="molecule type" value="Genomic_DNA"/>
</dbReference>
<reference evidence="1 2" key="1">
    <citation type="journal article" date="2024" name="G3 (Bethesda)">
        <title>Genome assembly of Hibiscus sabdariffa L. provides insights into metabolisms of medicinal natural products.</title>
        <authorList>
            <person name="Kim T."/>
        </authorList>
    </citation>
    <scope>NUCLEOTIDE SEQUENCE [LARGE SCALE GENOMIC DNA]</scope>
    <source>
        <strain evidence="1">TK-2024</strain>
        <tissue evidence="1">Old leaves</tissue>
    </source>
</reference>
<accession>A0ABR2CXF9</accession>
<keyword evidence="2" id="KW-1185">Reference proteome</keyword>
<name>A0ABR2CXF9_9ROSI</name>
<comment type="caution">
    <text evidence="1">The sequence shown here is derived from an EMBL/GenBank/DDBJ whole genome shotgun (WGS) entry which is preliminary data.</text>
</comment>
<sequence>MEHTVIPATDASNKTDIEGACNLSAENCAPGPLFLHPKLCLEMIRFLGNILSNGCIGQVNYQVGTELSRPPSSTIYDKNAACDVSKGVTRDTATILEEISFLKSSDKILMHRELSSPKINSSSHSTRDEHSQFNHFTLMA</sequence>
<proteinExistence type="predicted"/>
<evidence type="ECO:0000313" key="2">
    <source>
        <dbReference type="Proteomes" id="UP001472677"/>
    </source>
</evidence>